<dbReference type="EC" id="6.1.1.1" evidence="1 10"/>
<dbReference type="InterPro" id="IPR036986">
    <property type="entry name" value="S4_RNA-bd_sf"/>
</dbReference>
<keyword evidence="3 10" id="KW-0547">Nucleotide-binding</keyword>
<evidence type="ECO:0000256" key="1">
    <source>
        <dbReference type="ARBA" id="ARBA00013160"/>
    </source>
</evidence>
<reference evidence="12" key="1">
    <citation type="submission" date="2022-06" db="EMBL/GenBank/DDBJ databases">
        <authorList>
            <consortium name="SYNGENTA / RWTH Aachen University"/>
        </authorList>
    </citation>
    <scope>NUCLEOTIDE SEQUENCE</scope>
</reference>
<dbReference type="GO" id="GO:0005739">
    <property type="term" value="C:mitochondrion"/>
    <property type="evidence" value="ECO:0007669"/>
    <property type="project" value="TreeGrafter"/>
</dbReference>
<dbReference type="GO" id="GO:0003723">
    <property type="term" value="F:RNA binding"/>
    <property type="evidence" value="ECO:0007669"/>
    <property type="project" value="UniProtKB-KW"/>
</dbReference>
<dbReference type="InterPro" id="IPR024088">
    <property type="entry name" value="Tyr-tRNA-ligase_bac-type"/>
</dbReference>
<dbReference type="PANTHER" id="PTHR11766:SF0">
    <property type="entry name" value="TYROSINE--TRNA LIGASE, MITOCHONDRIAL"/>
    <property type="match status" value="1"/>
</dbReference>
<sequence length="508" mass="56672">MKKFNINLSTLLPGRHLRQTSRFLHPRPPNLSLTQPQRLISISNPCNHPHSLRVDIVNELEKRCLVAQVTSRAIRQHLMEERRTVYLGIDPTARSLHLGNLLALVALFHFAINGHMTIILLGGATGAVGDPSGRTSERMTLSQSELETNLNCIEQQIRKILLVALEYAYERIKQSDSQYSGKELIFPIVKNNLEWTEDVTLLDFLNKVGRNCRISSMLARDSVKQRMNSKAGISFTEFAYQLLQAYDFSQLHSRYGCSIQLGGSDQYGNIMSGIELMARIRNHQAPSQDLSSHEGDDAAYGLTVPLLTSSKGEKFGKSAGNAVWLDPTLTPPVDLYQVFLRVPDTEALSYLKMLTFVPLSEIEDVGSRSEGRKREAQKLLAQEVVMLVHGAQGLQQALTATEILFPGNDKIHMPRIKYDEAFKDSTHLVRMDPSDVFGSSIGSVAVTSGLCKSKREANTLLENAALTVNHKQTDSTKLISQEDFVCEKYMIMMRGKGAYKVIVLEGIV</sequence>
<evidence type="ECO:0000256" key="9">
    <source>
        <dbReference type="ARBA" id="ARBA00048248"/>
    </source>
</evidence>
<evidence type="ECO:0000256" key="3">
    <source>
        <dbReference type="ARBA" id="ARBA00022741"/>
    </source>
</evidence>
<keyword evidence="13" id="KW-1185">Reference proteome</keyword>
<evidence type="ECO:0000259" key="11">
    <source>
        <dbReference type="Pfam" id="PF22421"/>
    </source>
</evidence>
<comment type="caution">
    <text evidence="12">The sequence shown here is derived from an EMBL/GenBank/DDBJ whole genome shotgun (WGS) entry which is preliminary data.</text>
</comment>
<dbReference type="Gene3D" id="3.40.50.620">
    <property type="entry name" value="HUPs"/>
    <property type="match status" value="1"/>
</dbReference>
<accession>A0AAV0BQN6</accession>
<evidence type="ECO:0000313" key="12">
    <source>
        <dbReference type="EMBL" id="CAH7688356.1"/>
    </source>
</evidence>
<evidence type="ECO:0000313" key="13">
    <source>
        <dbReference type="Proteomes" id="UP001153365"/>
    </source>
</evidence>
<dbReference type="SUPFAM" id="SSF52374">
    <property type="entry name" value="Nucleotidylyl transferase"/>
    <property type="match status" value="1"/>
</dbReference>
<gene>
    <name evidence="12" type="ORF">PPACK8108_LOCUS23310</name>
</gene>
<feature type="domain" description="Tyrosine--tRNA ligase SYY-like C-terminal" evidence="11">
    <location>
        <begin position="441"/>
        <end position="501"/>
    </location>
</feature>
<dbReference type="Gene3D" id="1.10.240.10">
    <property type="entry name" value="Tyrosyl-Transfer RNA Synthetase"/>
    <property type="match status" value="1"/>
</dbReference>
<evidence type="ECO:0000256" key="7">
    <source>
        <dbReference type="ARBA" id="ARBA00023146"/>
    </source>
</evidence>
<dbReference type="GO" id="GO:0004831">
    <property type="term" value="F:tyrosine-tRNA ligase activity"/>
    <property type="evidence" value="ECO:0007669"/>
    <property type="project" value="UniProtKB-EC"/>
</dbReference>
<keyword evidence="5" id="KW-0694">RNA-binding</keyword>
<keyword evidence="7 10" id="KW-0030">Aminoacyl-tRNA synthetase</keyword>
<evidence type="ECO:0000256" key="5">
    <source>
        <dbReference type="ARBA" id="ARBA00022884"/>
    </source>
</evidence>
<dbReference type="InterPro" id="IPR014729">
    <property type="entry name" value="Rossmann-like_a/b/a_fold"/>
</dbReference>
<dbReference type="InterPro" id="IPR054608">
    <property type="entry name" value="SYY-like_C"/>
</dbReference>
<dbReference type="GO" id="GO:0005524">
    <property type="term" value="F:ATP binding"/>
    <property type="evidence" value="ECO:0007669"/>
    <property type="project" value="UniProtKB-KW"/>
</dbReference>
<dbReference type="InterPro" id="IPR002307">
    <property type="entry name" value="Tyr-tRNA-ligase"/>
</dbReference>
<dbReference type="InterPro" id="IPR002305">
    <property type="entry name" value="aa-tRNA-synth_Ic"/>
</dbReference>
<dbReference type="CDD" id="cd00805">
    <property type="entry name" value="TyrRS_core"/>
    <property type="match status" value="1"/>
</dbReference>
<evidence type="ECO:0000256" key="8">
    <source>
        <dbReference type="ARBA" id="ARBA00033323"/>
    </source>
</evidence>
<evidence type="ECO:0000256" key="2">
    <source>
        <dbReference type="ARBA" id="ARBA00022598"/>
    </source>
</evidence>
<comment type="similarity">
    <text evidence="10">Belongs to the class-I aminoacyl-tRNA synthetase family.</text>
</comment>
<dbReference type="PANTHER" id="PTHR11766">
    <property type="entry name" value="TYROSYL-TRNA SYNTHETASE"/>
    <property type="match status" value="1"/>
</dbReference>
<keyword evidence="6 10" id="KW-0648">Protein biosynthesis</keyword>
<evidence type="ECO:0000256" key="4">
    <source>
        <dbReference type="ARBA" id="ARBA00022840"/>
    </source>
</evidence>
<dbReference type="Gene3D" id="3.10.290.10">
    <property type="entry name" value="RNA-binding S4 domain"/>
    <property type="match status" value="1"/>
</dbReference>
<dbReference type="Pfam" id="PF22421">
    <property type="entry name" value="SYY_C-terminal"/>
    <property type="match status" value="1"/>
</dbReference>
<dbReference type="AlphaFoldDB" id="A0AAV0BQN6"/>
<keyword evidence="4 10" id="KW-0067">ATP-binding</keyword>
<comment type="catalytic activity">
    <reaction evidence="9 10">
        <text>tRNA(Tyr) + L-tyrosine + ATP = L-tyrosyl-tRNA(Tyr) + AMP + diphosphate + H(+)</text>
        <dbReference type="Rhea" id="RHEA:10220"/>
        <dbReference type="Rhea" id="RHEA-COMP:9706"/>
        <dbReference type="Rhea" id="RHEA-COMP:9707"/>
        <dbReference type="ChEBI" id="CHEBI:15378"/>
        <dbReference type="ChEBI" id="CHEBI:30616"/>
        <dbReference type="ChEBI" id="CHEBI:33019"/>
        <dbReference type="ChEBI" id="CHEBI:58315"/>
        <dbReference type="ChEBI" id="CHEBI:78442"/>
        <dbReference type="ChEBI" id="CHEBI:78536"/>
        <dbReference type="ChEBI" id="CHEBI:456215"/>
        <dbReference type="EC" id="6.1.1.1"/>
    </reaction>
</comment>
<organism evidence="12 13">
    <name type="scientific">Phakopsora pachyrhizi</name>
    <name type="common">Asian soybean rust disease fungus</name>
    <dbReference type="NCBI Taxonomy" id="170000"/>
    <lineage>
        <taxon>Eukaryota</taxon>
        <taxon>Fungi</taxon>
        <taxon>Dikarya</taxon>
        <taxon>Basidiomycota</taxon>
        <taxon>Pucciniomycotina</taxon>
        <taxon>Pucciniomycetes</taxon>
        <taxon>Pucciniales</taxon>
        <taxon>Phakopsoraceae</taxon>
        <taxon>Phakopsora</taxon>
    </lineage>
</organism>
<dbReference type="NCBIfam" id="TIGR00234">
    <property type="entry name" value="tyrS"/>
    <property type="match status" value="1"/>
</dbReference>
<dbReference type="SUPFAM" id="SSF55174">
    <property type="entry name" value="Alpha-L RNA-binding motif"/>
    <property type="match status" value="1"/>
</dbReference>
<evidence type="ECO:0000256" key="6">
    <source>
        <dbReference type="ARBA" id="ARBA00022917"/>
    </source>
</evidence>
<dbReference type="EMBL" id="CALTRL010005972">
    <property type="protein sequence ID" value="CAH7688356.1"/>
    <property type="molecule type" value="Genomic_DNA"/>
</dbReference>
<evidence type="ECO:0000256" key="10">
    <source>
        <dbReference type="RuleBase" id="RU361234"/>
    </source>
</evidence>
<dbReference type="PRINTS" id="PR01040">
    <property type="entry name" value="TRNASYNTHTYR"/>
</dbReference>
<dbReference type="GO" id="GO:0005829">
    <property type="term" value="C:cytosol"/>
    <property type="evidence" value="ECO:0007669"/>
    <property type="project" value="TreeGrafter"/>
</dbReference>
<dbReference type="FunFam" id="1.10.240.10:FF:000001">
    <property type="entry name" value="Tyrosine--tRNA ligase"/>
    <property type="match status" value="1"/>
</dbReference>
<dbReference type="Proteomes" id="UP001153365">
    <property type="component" value="Unassembled WGS sequence"/>
</dbReference>
<name>A0AAV0BQN6_PHAPC</name>
<proteinExistence type="inferred from homology"/>
<dbReference type="Pfam" id="PF00579">
    <property type="entry name" value="tRNA-synt_1b"/>
    <property type="match status" value="1"/>
</dbReference>
<protein>
    <recommendedName>
        <fullName evidence="1 10">Tyrosine--tRNA ligase</fullName>
        <ecNumber evidence="1 10">6.1.1.1</ecNumber>
    </recommendedName>
    <alternativeName>
        <fullName evidence="8 10">Tyrosyl-tRNA synthetase</fullName>
    </alternativeName>
</protein>
<dbReference type="GO" id="GO:0006437">
    <property type="term" value="P:tyrosyl-tRNA aminoacylation"/>
    <property type="evidence" value="ECO:0007669"/>
    <property type="project" value="InterPro"/>
</dbReference>
<keyword evidence="2 10" id="KW-0436">Ligase</keyword>